<dbReference type="SUPFAM" id="SSF52518">
    <property type="entry name" value="Thiamin diphosphate-binding fold (THDP-binding)"/>
    <property type="match status" value="1"/>
</dbReference>
<gene>
    <name evidence="6" type="ORF">MS3_00440</name>
</gene>
<dbReference type="InterPro" id="IPR027110">
    <property type="entry name" value="PDHB_mito-type"/>
</dbReference>
<dbReference type="SUPFAM" id="SSF52922">
    <property type="entry name" value="TK C-terminal domain-like"/>
    <property type="match status" value="1"/>
</dbReference>
<dbReference type="GO" id="GO:0004739">
    <property type="term" value="F:pyruvate dehydrogenase (acetyl-transferring) activity"/>
    <property type="evidence" value="ECO:0007669"/>
    <property type="project" value="UniProtKB-UniRule"/>
</dbReference>
<evidence type="ECO:0000256" key="2">
    <source>
        <dbReference type="ARBA" id="ARBA00023002"/>
    </source>
</evidence>
<dbReference type="Pfam" id="PF02780">
    <property type="entry name" value="Transketolase_C"/>
    <property type="match status" value="1"/>
</dbReference>
<name>A0A095AES1_SCHHA</name>
<comment type="catalytic activity">
    <reaction evidence="5">
        <text>N(6)-[(R)-lipoyl]-L-lysyl-[protein] + pyruvate + H(+) = N(6)-[(R)-S(8)-acetyldihydrolipoyl]-L-lysyl-[protein] + CO2</text>
        <dbReference type="Rhea" id="RHEA:19189"/>
        <dbReference type="Rhea" id="RHEA-COMP:10474"/>
        <dbReference type="Rhea" id="RHEA-COMP:10478"/>
        <dbReference type="ChEBI" id="CHEBI:15361"/>
        <dbReference type="ChEBI" id="CHEBI:15378"/>
        <dbReference type="ChEBI" id="CHEBI:16526"/>
        <dbReference type="ChEBI" id="CHEBI:83099"/>
        <dbReference type="ChEBI" id="CHEBI:83111"/>
        <dbReference type="EC" id="1.2.4.1"/>
    </reaction>
</comment>
<evidence type="ECO:0000256" key="1">
    <source>
        <dbReference type="ARBA" id="ARBA00001964"/>
    </source>
</evidence>
<dbReference type="InterPro" id="IPR033248">
    <property type="entry name" value="Transketolase_C"/>
</dbReference>
<dbReference type="EC" id="1.2.4.1" evidence="5"/>
<dbReference type="STRING" id="6185.A0A095AES1"/>
<dbReference type="InterPro" id="IPR009014">
    <property type="entry name" value="Transketo_C/PFOR_II"/>
</dbReference>
<dbReference type="Gene3D" id="3.40.50.920">
    <property type="match status" value="1"/>
</dbReference>
<evidence type="ECO:0000256" key="4">
    <source>
        <dbReference type="ARBA" id="ARBA00023317"/>
    </source>
</evidence>
<evidence type="ECO:0000313" key="6">
    <source>
        <dbReference type="EMBL" id="KGB32331.1"/>
    </source>
</evidence>
<comment type="cofactor">
    <cofactor evidence="1 5">
        <name>thiamine diphosphate</name>
        <dbReference type="ChEBI" id="CHEBI:58937"/>
    </cofactor>
</comment>
<organism evidence="6">
    <name type="scientific">Schistosoma haematobium</name>
    <name type="common">Blood fluke</name>
    <dbReference type="NCBI Taxonomy" id="6185"/>
    <lineage>
        <taxon>Eukaryota</taxon>
        <taxon>Metazoa</taxon>
        <taxon>Spiralia</taxon>
        <taxon>Lophotrochozoa</taxon>
        <taxon>Platyhelminthes</taxon>
        <taxon>Trematoda</taxon>
        <taxon>Digenea</taxon>
        <taxon>Strigeidida</taxon>
        <taxon>Schistosomatoidea</taxon>
        <taxon>Schistosomatidae</taxon>
        <taxon>Schistosoma</taxon>
    </lineage>
</organism>
<keyword evidence="4 5" id="KW-0670">Pyruvate</keyword>
<proteinExistence type="predicted"/>
<dbReference type="GO" id="GO:0006086">
    <property type="term" value="P:pyruvate decarboxylation to acetyl-CoA"/>
    <property type="evidence" value="ECO:0007669"/>
    <property type="project" value="InterPro"/>
</dbReference>
<dbReference type="InterPro" id="IPR005475">
    <property type="entry name" value="Transketolase-like_Pyr-bd"/>
</dbReference>
<dbReference type="PANTHER" id="PTHR11624:SF96">
    <property type="entry name" value="PYRUVATE DEHYDROGENASE E1 COMPONENT SUBUNIT BETA, MITOCHONDRIAL"/>
    <property type="match status" value="1"/>
</dbReference>
<evidence type="ECO:0000256" key="3">
    <source>
        <dbReference type="ARBA" id="ARBA00023052"/>
    </source>
</evidence>
<reference evidence="6" key="1">
    <citation type="journal article" date="2012" name="Nat. Genet.">
        <title>Whole-genome sequence of Schistosoma haematobium.</title>
        <authorList>
            <person name="Young N.D."/>
            <person name="Jex A.R."/>
            <person name="Li B."/>
            <person name="Liu S."/>
            <person name="Yang L."/>
            <person name="Xiong Z."/>
            <person name="Li Y."/>
            <person name="Cantacessi C."/>
            <person name="Hall R.S."/>
            <person name="Xu X."/>
            <person name="Chen F."/>
            <person name="Wu X."/>
            <person name="Zerlotini A."/>
            <person name="Oliveira G."/>
            <person name="Hofmann A."/>
            <person name="Zhang G."/>
            <person name="Fang X."/>
            <person name="Kang Y."/>
            <person name="Campbell B.E."/>
            <person name="Loukas A."/>
            <person name="Ranganathan S."/>
            <person name="Rollinson D."/>
            <person name="Rinaldi G."/>
            <person name="Brindley P.J."/>
            <person name="Yang H."/>
            <person name="Wang J."/>
            <person name="Wang J."/>
            <person name="Gasser R.B."/>
        </authorList>
    </citation>
    <scope>NUCLEOTIDE SEQUENCE [LARGE SCALE GENOMIC DNA]</scope>
</reference>
<dbReference type="Gene3D" id="3.40.50.970">
    <property type="match status" value="1"/>
</dbReference>
<dbReference type="EMBL" id="KL250499">
    <property type="protein sequence ID" value="KGB32331.1"/>
    <property type="molecule type" value="Genomic_DNA"/>
</dbReference>
<dbReference type="InterPro" id="IPR029061">
    <property type="entry name" value="THDP-binding"/>
</dbReference>
<dbReference type="AlphaFoldDB" id="A0A095AES1"/>
<protein>
    <recommendedName>
        <fullName evidence="5">Pyruvate dehydrogenase E1 component subunit beta</fullName>
        <ecNumber evidence="5">1.2.4.1</ecNumber>
    </recommendedName>
</protein>
<accession>A0A095AES1</accession>
<evidence type="ECO:0000256" key="5">
    <source>
        <dbReference type="RuleBase" id="RU364074"/>
    </source>
</evidence>
<dbReference type="SMART" id="SM00861">
    <property type="entry name" value="Transket_pyr"/>
    <property type="match status" value="1"/>
</dbReference>
<keyword evidence="3 5" id="KW-0786">Thiamine pyrophosphate</keyword>
<comment type="function">
    <text evidence="5">The pyruvate dehydrogenase complex catalyzes the overall conversion of pyruvate to acetyl-CoA and CO2.</text>
</comment>
<sequence length="180" mass="19882">MTVRDALNSAMREELERDKDVIILGEEVAEYDGAYKMGFAGIAVGAAMAGLKPICEFMTFNFAMQAIDQIINSAAKSSYMSAGLVINLRSLRPMDEETIFQSVKKTHYLVTVENGWPVCGIGAEICARVMETDTFNYLDAPVLRVTGADIPMPYAQNLERASYPDTHNIVTTVKMVKNIQ</sequence>
<keyword evidence="2 5" id="KW-0560">Oxidoreductase</keyword>
<dbReference type="Pfam" id="PF02779">
    <property type="entry name" value="Transket_pyr"/>
    <property type="match status" value="1"/>
</dbReference>
<dbReference type="PANTHER" id="PTHR11624">
    <property type="entry name" value="DEHYDROGENASE RELATED"/>
    <property type="match status" value="1"/>
</dbReference>